<dbReference type="SMART" id="SM00855">
    <property type="entry name" value="PGAM"/>
    <property type="match status" value="1"/>
</dbReference>
<keyword evidence="1" id="KW-0418">Kinase</keyword>
<keyword evidence="2" id="KW-1185">Reference proteome</keyword>
<name>A0A1T1AW23_RHOFE</name>
<dbReference type="STRING" id="28066.RF819_17575"/>
<accession>A0A1T1AW23</accession>
<keyword evidence="1" id="KW-0808">Transferase</keyword>
<reference evidence="1 2" key="1">
    <citation type="submission" date="2017-01" db="EMBL/GenBank/DDBJ databases">
        <title>Genome sequencing of Rhodoferax fermentans JCM 7819.</title>
        <authorList>
            <person name="Kim Y.J."/>
            <person name="Farh M.E.-A."/>
            <person name="Yang D.-C."/>
        </authorList>
    </citation>
    <scope>NUCLEOTIDE SEQUENCE [LARGE SCALE GENOMIC DNA]</scope>
    <source>
        <strain evidence="1 2">JCM 7819</strain>
    </source>
</reference>
<dbReference type="EMBL" id="MTJN01000002">
    <property type="protein sequence ID" value="OOV08281.1"/>
    <property type="molecule type" value="Genomic_DNA"/>
</dbReference>
<dbReference type="RefSeq" id="WP_078366159.1">
    <property type="nucleotide sequence ID" value="NZ_MTJN01000002.1"/>
</dbReference>
<gene>
    <name evidence="1" type="ORF">RF819_17575</name>
</gene>
<evidence type="ECO:0000313" key="1">
    <source>
        <dbReference type="EMBL" id="OOV08281.1"/>
    </source>
</evidence>
<dbReference type="GO" id="GO:0016301">
    <property type="term" value="F:kinase activity"/>
    <property type="evidence" value="ECO:0007669"/>
    <property type="project" value="UniProtKB-KW"/>
</dbReference>
<organism evidence="1 2">
    <name type="scientific">Rhodoferax fermentans</name>
    <dbReference type="NCBI Taxonomy" id="28066"/>
    <lineage>
        <taxon>Bacteria</taxon>
        <taxon>Pseudomonadati</taxon>
        <taxon>Pseudomonadota</taxon>
        <taxon>Betaproteobacteria</taxon>
        <taxon>Burkholderiales</taxon>
        <taxon>Comamonadaceae</taxon>
        <taxon>Rhodoferax</taxon>
    </lineage>
</organism>
<dbReference type="Pfam" id="PF00300">
    <property type="entry name" value="His_Phos_1"/>
    <property type="match status" value="1"/>
</dbReference>
<dbReference type="InterPro" id="IPR013078">
    <property type="entry name" value="His_Pase_superF_clade-1"/>
</dbReference>
<dbReference type="Gene3D" id="3.40.50.1240">
    <property type="entry name" value="Phosphoglycerate mutase-like"/>
    <property type="match status" value="1"/>
</dbReference>
<protein>
    <submittedName>
        <fullName evidence="1">Phosphoglycerate kinase</fullName>
    </submittedName>
</protein>
<dbReference type="Proteomes" id="UP000190750">
    <property type="component" value="Unassembled WGS sequence"/>
</dbReference>
<evidence type="ECO:0000313" key="2">
    <source>
        <dbReference type="Proteomes" id="UP000190750"/>
    </source>
</evidence>
<dbReference type="SUPFAM" id="SSF53254">
    <property type="entry name" value="Phosphoglycerate mutase-like"/>
    <property type="match status" value="1"/>
</dbReference>
<dbReference type="OrthoDB" id="5296884at2"/>
<comment type="caution">
    <text evidence="1">The sequence shown here is derived from an EMBL/GenBank/DDBJ whole genome shotgun (WGS) entry which is preliminary data.</text>
</comment>
<sequence length="191" mass="20610">MNLLLLRHAQPLVAPGVCYGALDVPADLAATQQAAQTLAPGLPPGARLWVSPLQRCELLAQTIKGLRPDVTCITDARLAEINFGCYEGQPWADIPVAAFETWTADFWQHRFGGMESLADVMARVSSAWRDALLADPAPVWVTHAGVIRVASLLAQGVQRIDRAQDWPQAAPAYGQSLVLPMHSQGEQRPGA</sequence>
<dbReference type="InterPro" id="IPR029033">
    <property type="entry name" value="His_PPase_superfam"/>
</dbReference>
<proteinExistence type="predicted"/>
<dbReference type="AlphaFoldDB" id="A0A1T1AW23"/>